<sequence length="52" mass="5897">MYIRCIHIIILQFIDDKSPNPSLPHEAIIAEFKPNLAALTATLVGDPPKKRW</sequence>
<protein>
    <submittedName>
        <fullName evidence="1">Uncharacterized protein</fullName>
    </submittedName>
</protein>
<organism evidence="1 2">
    <name type="scientific">Nonlabens ulvanivorans</name>
    <name type="common">Persicivirga ulvanivorans</name>
    <dbReference type="NCBI Taxonomy" id="906888"/>
    <lineage>
        <taxon>Bacteria</taxon>
        <taxon>Pseudomonadati</taxon>
        <taxon>Bacteroidota</taxon>
        <taxon>Flavobacteriia</taxon>
        <taxon>Flavobacteriales</taxon>
        <taxon>Flavobacteriaceae</taxon>
        <taxon>Nonlabens</taxon>
    </lineage>
</organism>
<reference evidence="1 2" key="1">
    <citation type="journal article" date="2014" name="Genome Announc.">
        <title>Draft Genome Sequences of Marine Flavobacterium Nonlabens Strains NR17, NR24, NR27, NR32, NR33, and Ara13.</title>
        <authorList>
            <person name="Nakanishi M."/>
            <person name="Meirelles P."/>
            <person name="Suzuki R."/>
            <person name="Takatani N."/>
            <person name="Mino S."/>
            <person name="Suda W."/>
            <person name="Oshima K."/>
            <person name="Hattori M."/>
            <person name="Ohkuma M."/>
            <person name="Hosokawa M."/>
            <person name="Miyashita K."/>
            <person name="Thompson F.L."/>
            <person name="Niwa A."/>
            <person name="Sawabe T."/>
            <person name="Sawabe T."/>
        </authorList>
    </citation>
    <scope>NUCLEOTIDE SEQUENCE [LARGE SCALE GENOMIC DNA]</scope>
    <source>
        <strain evidence="2">JCM19314</strain>
    </source>
</reference>
<accession>A0A090QXB2</accession>
<dbReference type="AlphaFoldDB" id="A0A090QXB2"/>
<proteinExistence type="predicted"/>
<evidence type="ECO:0000313" key="2">
    <source>
        <dbReference type="Proteomes" id="UP000029226"/>
    </source>
</evidence>
<dbReference type="EMBL" id="BBMM01000004">
    <property type="protein sequence ID" value="GAL00077.1"/>
    <property type="molecule type" value="Genomic_DNA"/>
</dbReference>
<name>A0A090QXB2_NONUL</name>
<dbReference type="Proteomes" id="UP000029226">
    <property type="component" value="Unassembled WGS sequence"/>
</dbReference>
<comment type="caution">
    <text evidence="1">The sequence shown here is derived from an EMBL/GenBank/DDBJ whole genome shotgun (WGS) entry which is preliminary data.</text>
</comment>
<evidence type="ECO:0000313" key="1">
    <source>
        <dbReference type="EMBL" id="GAL00077.1"/>
    </source>
</evidence>
<gene>
    <name evidence="1" type="ORF">JCM19314_331</name>
</gene>